<dbReference type="PROSITE" id="PS50930">
    <property type="entry name" value="HTH_LYTTR"/>
    <property type="match status" value="1"/>
</dbReference>
<dbReference type="GO" id="GO:0000156">
    <property type="term" value="F:phosphorelay response regulator activity"/>
    <property type="evidence" value="ECO:0007669"/>
    <property type="project" value="InterPro"/>
</dbReference>
<dbReference type="PROSITE" id="PS50110">
    <property type="entry name" value="RESPONSE_REGULATORY"/>
    <property type="match status" value="1"/>
</dbReference>
<dbReference type="GO" id="GO:0003677">
    <property type="term" value="F:DNA binding"/>
    <property type="evidence" value="ECO:0007669"/>
    <property type="project" value="InterPro"/>
</dbReference>
<dbReference type="Gene3D" id="3.40.50.2300">
    <property type="match status" value="1"/>
</dbReference>
<dbReference type="SUPFAM" id="SSF52172">
    <property type="entry name" value="CheY-like"/>
    <property type="match status" value="1"/>
</dbReference>
<evidence type="ECO:0000313" key="5">
    <source>
        <dbReference type="Proteomes" id="UP000184420"/>
    </source>
</evidence>
<reference evidence="4 5" key="1">
    <citation type="submission" date="2016-11" db="EMBL/GenBank/DDBJ databases">
        <authorList>
            <person name="Jaros S."/>
            <person name="Januszkiewicz K."/>
            <person name="Wedrychowicz H."/>
        </authorList>
    </citation>
    <scope>NUCLEOTIDE SEQUENCE [LARGE SCALE GENOMIC DNA]</scope>
    <source>
        <strain evidence="4 5">DSM 27406</strain>
    </source>
</reference>
<dbReference type="InterPro" id="IPR007492">
    <property type="entry name" value="LytTR_DNA-bd_dom"/>
</dbReference>
<keyword evidence="1" id="KW-0597">Phosphoprotein</keyword>
<proteinExistence type="predicted"/>
<organism evidence="4 5">
    <name type="scientific">Chitinophaga jiangningensis</name>
    <dbReference type="NCBI Taxonomy" id="1419482"/>
    <lineage>
        <taxon>Bacteria</taxon>
        <taxon>Pseudomonadati</taxon>
        <taxon>Bacteroidota</taxon>
        <taxon>Chitinophagia</taxon>
        <taxon>Chitinophagales</taxon>
        <taxon>Chitinophagaceae</taxon>
        <taxon>Chitinophaga</taxon>
    </lineage>
</organism>
<feature type="modified residue" description="4-aspartylphosphate" evidence="1">
    <location>
        <position position="55"/>
    </location>
</feature>
<dbReference type="Gene3D" id="2.40.50.1020">
    <property type="entry name" value="LytTr DNA-binding domain"/>
    <property type="match status" value="1"/>
</dbReference>
<dbReference type="RefSeq" id="WP_245805659.1">
    <property type="nucleotide sequence ID" value="NZ_FRBL01000004.1"/>
</dbReference>
<keyword evidence="5" id="KW-1185">Reference proteome</keyword>
<sequence>MKMTAIAIDDEPVALTVIKNHAAMVPFMEVKGYFTNAFEAMDFLSKEKVDLIFLDIKMPDISGLDFLATMPEPPMTVFTTAYSEHAVKSFELDAIDYLLKPFSLARFMKACNKVHNLWLLKQKAPVTAPKDVPEYIFVKSGYEQFKIILEEILYLESAGNYVNFVLRDKKIISRLSMQEAMDLLPESLFTRVHRSYIVANNKIERADRTALYIQHQPIPIGAAFAEEVEELLLRR</sequence>
<name>A0A1M7CY44_9BACT</name>
<dbReference type="AlphaFoldDB" id="A0A1M7CY44"/>
<accession>A0A1M7CY44</accession>
<dbReference type="PANTHER" id="PTHR37299">
    <property type="entry name" value="TRANSCRIPTIONAL REGULATOR-RELATED"/>
    <property type="match status" value="1"/>
</dbReference>
<dbReference type="Pfam" id="PF00072">
    <property type="entry name" value="Response_reg"/>
    <property type="match status" value="1"/>
</dbReference>
<dbReference type="InterPro" id="IPR011006">
    <property type="entry name" value="CheY-like_superfamily"/>
</dbReference>
<evidence type="ECO:0000313" key="4">
    <source>
        <dbReference type="EMBL" id="SHL72161.1"/>
    </source>
</evidence>
<gene>
    <name evidence="4" type="ORF">SAMN05444266_104524</name>
</gene>
<dbReference type="InterPro" id="IPR001789">
    <property type="entry name" value="Sig_transdc_resp-reg_receiver"/>
</dbReference>
<dbReference type="PANTHER" id="PTHR37299:SF1">
    <property type="entry name" value="STAGE 0 SPORULATION PROTEIN A HOMOLOG"/>
    <property type="match status" value="1"/>
</dbReference>
<dbReference type="STRING" id="1419482.SAMN05444266_104524"/>
<dbReference type="InterPro" id="IPR046947">
    <property type="entry name" value="LytR-like"/>
</dbReference>
<dbReference type="Pfam" id="PF04397">
    <property type="entry name" value="LytTR"/>
    <property type="match status" value="1"/>
</dbReference>
<evidence type="ECO:0000256" key="1">
    <source>
        <dbReference type="PROSITE-ProRule" id="PRU00169"/>
    </source>
</evidence>
<evidence type="ECO:0000259" key="2">
    <source>
        <dbReference type="PROSITE" id="PS50110"/>
    </source>
</evidence>
<dbReference type="Proteomes" id="UP000184420">
    <property type="component" value="Unassembled WGS sequence"/>
</dbReference>
<dbReference type="SMART" id="SM00448">
    <property type="entry name" value="REC"/>
    <property type="match status" value="1"/>
</dbReference>
<feature type="domain" description="HTH LytTR-type" evidence="3">
    <location>
        <begin position="136"/>
        <end position="234"/>
    </location>
</feature>
<evidence type="ECO:0000259" key="3">
    <source>
        <dbReference type="PROSITE" id="PS50930"/>
    </source>
</evidence>
<feature type="domain" description="Response regulatory" evidence="2">
    <location>
        <begin position="4"/>
        <end position="115"/>
    </location>
</feature>
<dbReference type="SMART" id="SM00850">
    <property type="entry name" value="LytTR"/>
    <property type="match status" value="1"/>
</dbReference>
<dbReference type="EMBL" id="FRBL01000004">
    <property type="protein sequence ID" value="SHL72161.1"/>
    <property type="molecule type" value="Genomic_DNA"/>
</dbReference>
<protein>
    <submittedName>
        <fullName evidence="4">Two component transcriptional regulator, LytTR family</fullName>
    </submittedName>
</protein>